<evidence type="ECO:0000313" key="1">
    <source>
        <dbReference type="EMBL" id="MBL3579565.1"/>
    </source>
</evidence>
<dbReference type="RefSeq" id="WP_202241688.1">
    <property type="nucleotide sequence ID" value="NZ_JAESIL010000074.1"/>
</dbReference>
<evidence type="ECO:0000313" key="2">
    <source>
        <dbReference type="Proteomes" id="UP000635853"/>
    </source>
</evidence>
<gene>
    <name evidence="1" type="ORF">JMJ92_15580</name>
</gene>
<comment type="caution">
    <text evidence="1">The sequence shown here is derived from an EMBL/GenBank/DDBJ whole genome shotgun (WGS) entry which is preliminary data.</text>
</comment>
<accession>A0ABS1RIT0</accession>
<name>A0ABS1RIT0_9RHOB</name>
<organism evidence="1 2">
    <name type="scientific">Rhodovulum visakhapatnamense</name>
    <dbReference type="NCBI Taxonomy" id="364297"/>
    <lineage>
        <taxon>Bacteria</taxon>
        <taxon>Pseudomonadati</taxon>
        <taxon>Pseudomonadota</taxon>
        <taxon>Alphaproteobacteria</taxon>
        <taxon>Rhodobacterales</taxon>
        <taxon>Paracoccaceae</taxon>
        <taxon>Rhodovulum</taxon>
    </lineage>
</organism>
<evidence type="ECO:0008006" key="3">
    <source>
        <dbReference type="Google" id="ProtNLM"/>
    </source>
</evidence>
<keyword evidence="2" id="KW-1185">Reference proteome</keyword>
<reference evidence="2" key="1">
    <citation type="submission" date="2021-01" db="EMBL/GenBank/DDBJ databases">
        <title>Draft genomes of Rhodovulum sulfidophilum.</title>
        <authorList>
            <person name="Guzman M.S."/>
        </authorList>
    </citation>
    <scope>NUCLEOTIDE SEQUENCE [LARGE SCALE GENOMIC DNA]</scope>
    <source>
        <strain evidence="2">AB19</strain>
    </source>
</reference>
<sequence length="92" mass="9871">MDPCGGYVEGNVRVVCWACNVMRGQLWDETVATCCETLLRGKAEADPEVLCLPSLDHPRLEFSGFVHDDGLVASPGKCNALGTLYPMAPCGL</sequence>
<dbReference type="EMBL" id="JAESIL010000074">
    <property type="protein sequence ID" value="MBL3579565.1"/>
    <property type="molecule type" value="Genomic_DNA"/>
</dbReference>
<protein>
    <recommendedName>
        <fullName evidence="3">HNH endonuclease</fullName>
    </recommendedName>
</protein>
<proteinExistence type="predicted"/>
<dbReference type="Proteomes" id="UP000635853">
    <property type="component" value="Unassembled WGS sequence"/>
</dbReference>